<comment type="caution">
    <text evidence="2">The sequence shown here is derived from an EMBL/GenBank/DDBJ whole genome shotgun (WGS) entry which is preliminary data.</text>
</comment>
<proteinExistence type="predicted"/>
<gene>
    <name evidence="2" type="ORF">NPIL_404851</name>
</gene>
<organism evidence="2 3">
    <name type="scientific">Nephila pilipes</name>
    <name type="common">Giant wood spider</name>
    <name type="synonym">Nephila maculata</name>
    <dbReference type="NCBI Taxonomy" id="299642"/>
    <lineage>
        <taxon>Eukaryota</taxon>
        <taxon>Metazoa</taxon>
        <taxon>Ecdysozoa</taxon>
        <taxon>Arthropoda</taxon>
        <taxon>Chelicerata</taxon>
        <taxon>Arachnida</taxon>
        <taxon>Araneae</taxon>
        <taxon>Araneomorphae</taxon>
        <taxon>Entelegynae</taxon>
        <taxon>Araneoidea</taxon>
        <taxon>Nephilidae</taxon>
        <taxon>Nephila</taxon>
    </lineage>
</organism>
<dbReference type="Proteomes" id="UP000887013">
    <property type="component" value="Unassembled WGS sequence"/>
</dbReference>
<dbReference type="AlphaFoldDB" id="A0A8X6UD28"/>
<evidence type="ECO:0000313" key="3">
    <source>
        <dbReference type="Proteomes" id="UP000887013"/>
    </source>
</evidence>
<dbReference type="EMBL" id="BMAW01126969">
    <property type="protein sequence ID" value="GFU19077.1"/>
    <property type="molecule type" value="Genomic_DNA"/>
</dbReference>
<evidence type="ECO:0000313" key="2">
    <source>
        <dbReference type="EMBL" id="GFU19077.1"/>
    </source>
</evidence>
<feature type="compositionally biased region" description="Basic residues" evidence="1">
    <location>
        <begin position="67"/>
        <end position="76"/>
    </location>
</feature>
<name>A0A8X6UD28_NEPPI</name>
<keyword evidence="3" id="KW-1185">Reference proteome</keyword>
<accession>A0A8X6UD28</accession>
<evidence type="ECO:0000256" key="1">
    <source>
        <dbReference type="SAM" id="MobiDB-lite"/>
    </source>
</evidence>
<sequence length="87" mass="9814">MENLHSVWHERLITPIKIIGVRISNTETTRGAISARALFSKSIRHNPSETSSFRTKPKDLKSRAIKKSRAKIKHSKQAAQLGPIPFL</sequence>
<reference evidence="2" key="1">
    <citation type="submission" date="2020-08" db="EMBL/GenBank/DDBJ databases">
        <title>Multicomponent nature underlies the extraordinary mechanical properties of spider dragline silk.</title>
        <authorList>
            <person name="Kono N."/>
            <person name="Nakamura H."/>
            <person name="Mori M."/>
            <person name="Yoshida Y."/>
            <person name="Ohtoshi R."/>
            <person name="Malay A.D."/>
            <person name="Moran D.A.P."/>
            <person name="Tomita M."/>
            <person name="Numata K."/>
            <person name="Arakawa K."/>
        </authorList>
    </citation>
    <scope>NUCLEOTIDE SEQUENCE</scope>
</reference>
<feature type="region of interest" description="Disordered" evidence="1">
    <location>
        <begin position="67"/>
        <end position="87"/>
    </location>
</feature>
<protein>
    <submittedName>
        <fullName evidence="2">Uncharacterized protein</fullName>
    </submittedName>
</protein>